<keyword evidence="7" id="KW-1185">Reference proteome</keyword>
<gene>
    <name evidence="8" type="primary">LOC104759086</name>
</gene>
<dbReference type="InterPro" id="IPR005508">
    <property type="entry name" value="At2g31720-like"/>
</dbReference>
<comment type="subcellular location">
    <subcellularLocation>
        <location evidence="1">Nucleus</location>
    </subcellularLocation>
</comment>
<evidence type="ECO:0000256" key="4">
    <source>
        <dbReference type="ARBA" id="ARBA00023163"/>
    </source>
</evidence>
<feature type="region of interest" description="Disordered" evidence="6">
    <location>
        <begin position="46"/>
        <end position="88"/>
    </location>
</feature>
<name>A0ABM0X467_CAMSA</name>
<dbReference type="PANTHER" id="PTHR31541">
    <property type="entry name" value="B3 DOMAIN PLANT PROTEIN-RELATED"/>
    <property type="match status" value="1"/>
</dbReference>
<protein>
    <submittedName>
        <fullName evidence="8">B3 domain-containing protein At2g24670-like</fullName>
    </submittedName>
</protein>
<dbReference type="RefSeq" id="XP_010480358.1">
    <property type="nucleotide sequence ID" value="XM_010482056.1"/>
</dbReference>
<dbReference type="Proteomes" id="UP000694864">
    <property type="component" value="Chromosome 17"/>
</dbReference>
<evidence type="ECO:0000313" key="8">
    <source>
        <dbReference type="RefSeq" id="XP_010480358.1"/>
    </source>
</evidence>
<keyword evidence="4" id="KW-0804">Transcription</keyword>
<evidence type="ECO:0000256" key="3">
    <source>
        <dbReference type="ARBA" id="ARBA00023125"/>
    </source>
</evidence>
<sequence>MGMERRVVEAIEREERVFIRFPRKKRTLRILVSYLEIESFATEEDPPKADTFDVPCTESSSNPTGNIKRCSLGLPPPTGQQPKKRRRMANGRFEAGASSSGTREPTPEWLVQLMRDKKGKDPRYIIKKGLKATDVLPHFRRLSMPFTEIEDLEFLTPSEESIIRRHAKKLRDDGLASILVASDLKEYKLKLARWNMGKNPPYFLTSGWNHVVSDYQLKKGHKICLWSFHVGKTLYFAMVPTSQTESGESGEDELCVSNQRQN</sequence>
<dbReference type="InterPro" id="IPR015300">
    <property type="entry name" value="DNA-bd_pseudobarrel_sf"/>
</dbReference>
<proteinExistence type="predicted"/>
<reference evidence="8" key="2">
    <citation type="submission" date="2025-08" db="UniProtKB">
        <authorList>
            <consortium name="RefSeq"/>
        </authorList>
    </citation>
    <scope>IDENTIFICATION</scope>
    <source>
        <tissue evidence="8">Leaf</tissue>
    </source>
</reference>
<evidence type="ECO:0000256" key="1">
    <source>
        <dbReference type="ARBA" id="ARBA00004123"/>
    </source>
</evidence>
<reference evidence="7" key="1">
    <citation type="journal article" date="2014" name="Nat. Commun.">
        <title>The emerging biofuel crop Camelina sativa retains a highly undifferentiated hexaploid genome structure.</title>
        <authorList>
            <person name="Kagale S."/>
            <person name="Koh C."/>
            <person name="Nixon J."/>
            <person name="Bollina V."/>
            <person name="Clarke W.E."/>
            <person name="Tuteja R."/>
            <person name="Spillane C."/>
            <person name="Robinson S.J."/>
            <person name="Links M.G."/>
            <person name="Clarke C."/>
            <person name="Higgins E.E."/>
            <person name="Huebert T."/>
            <person name="Sharpe A.G."/>
            <person name="Parkin I.A."/>
        </authorList>
    </citation>
    <scope>NUCLEOTIDE SEQUENCE [LARGE SCALE GENOMIC DNA]</scope>
    <source>
        <strain evidence="7">cv. DH55</strain>
    </source>
</reference>
<dbReference type="SUPFAM" id="SSF101936">
    <property type="entry name" value="DNA-binding pseudobarrel domain"/>
    <property type="match status" value="1"/>
</dbReference>
<organism evidence="7 8">
    <name type="scientific">Camelina sativa</name>
    <name type="common">False flax</name>
    <name type="synonym">Myagrum sativum</name>
    <dbReference type="NCBI Taxonomy" id="90675"/>
    <lineage>
        <taxon>Eukaryota</taxon>
        <taxon>Viridiplantae</taxon>
        <taxon>Streptophyta</taxon>
        <taxon>Embryophyta</taxon>
        <taxon>Tracheophyta</taxon>
        <taxon>Spermatophyta</taxon>
        <taxon>Magnoliopsida</taxon>
        <taxon>eudicotyledons</taxon>
        <taxon>Gunneridae</taxon>
        <taxon>Pentapetalae</taxon>
        <taxon>rosids</taxon>
        <taxon>malvids</taxon>
        <taxon>Brassicales</taxon>
        <taxon>Brassicaceae</taxon>
        <taxon>Camelineae</taxon>
        <taxon>Camelina</taxon>
    </lineage>
</organism>
<evidence type="ECO:0000256" key="5">
    <source>
        <dbReference type="ARBA" id="ARBA00023242"/>
    </source>
</evidence>
<evidence type="ECO:0000313" key="7">
    <source>
        <dbReference type="Proteomes" id="UP000694864"/>
    </source>
</evidence>
<keyword evidence="3" id="KW-0238">DNA-binding</keyword>
<evidence type="ECO:0000256" key="2">
    <source>
        <dbReference type="ARBA" id="ARBA00023015"/>
    </source>
</evidence>
<evidence type="ECO:0000256" key="6">
    <source>
        <dbReference type="SAM" id="MobiDB-lite"/>
    </source>
</evidence>
<feature type="region of interest" description="Disordered" evidence="6">
    <location>
        <begin position="243"/>
        <end position="262"/>
    </location>
</feature>
<accession>A0ABM0X467</accession>
<keyword evidence="2" id="KW-0805">Transcription regulation</keyword>
<dbReference type="GeneID" id="104759086"/>
<dbReference type="Gene3D" id="2.40.330.10">
    <property type="entry name" value="DNA-binding pseudobarrel domain"/>
    <property type="match status" value="1"/>
</dbReference>
<keyword evidence="5" id="KW-0539">Nucleus</keyword>
<dbReference type="PANTHER" id="PTHR31541:SF25">
    <property type="entry name" value="GAMMA-GLIADIN B"/>
    <property type="match status" value="1"/>
</dbReference>
<dbReference type="Pfam" id="PF03754">
    <property type="entry name" value="At2g31720-like"/>
    <property type="match status" value="1"/>
</dbReference>